<accession>A0ABT9XFI1</accession>
<feature type="domain" description="Flavoprotein" evidence="6">
    <location>
        <begin position="1"/>
        <end position="171"/>
    </location>
</feature>
<dbReference type="InterPro" id="IPR004507">
    <property type="entry name" value="UbiX-like"/>
</dbReference>
<proteinExistence type="inferred from homology"/>
<dbReference type="Proteomes" id="UP001232973">
    <property type="component" value="Unassembled WGS sequence"/>
</dbReference>
<evidence type="ECO:0000256" key="5">
    <source>
        <dbReference type="HAMAP-Rule" id="MF_01984"/>
    </source>
</evidence>
<sequence>MKIVVGMTGATGAIWGIRTLEVLRELGIESHLILSKWAEATIALETAWSVSDVKGLASKVYAATDQAAAVSSGSFPVDGMIIAPCSMKTLASIRYGLADNLISRAADVTIKESRTLVIVPRETPLSAIHLENMLRLAELGVRIVPPMPAFYNHPQTIADIVDHTVARALDQLHIESNLTRRWKVTEYHD</sequence>
<feature type="binding site" evidence="5">
    <location>
        <position position="151"/>
    </location>
    <ligand>
        <name>dimethylallyl phosphate</name>
        <dbReference type="ChEBI" id="CHEBI:88052"/>
    </ligand>
</feature>
<feature type="binding site" evidence="5">
    <location>
        <begin position="86"/>
        <end position="89"/>
    </location>
    <ligand>
        <name>FMN</name>
        <dbReference type="ChEBI" id="CHEBI:58210"/>
    </ligand>
</feature>
<keyword evidence="3 5" id="KW-0288">FMN</keyword>
<dbReference type="EC" id="2.5.1.129" evidence="5"/>
<protein>
    <recommendedName>
        <fullName evidence="5">Flavin prenyltransferase UbiX</fullName>
        <ecNumber evidence="5">2.5.1.129</ecNumber>
    </recommendedName>
</protein>
<keyword evidence="7" id="KW-0456">Lyase</keyword>
<feature type="binding site" evidence="5">
    <location>
        <begin position="9"/>
        <end position="11"/>
    </location>
    <ligand>
        <name>FMN</name>
        <dbReference type="ChEBI" id="CHEBI:58210"/>
    </ligand>
</feature>
<keyword evidence="4 5" id="KW-0808">Transferase</keyword>
<evidence type="ECO:0000313" key="8">
    <source>
        <dbReference type="Proteomes" id="UP001232973"/>
    </source>
</evidence>
<keyword evidence="2 5" id="KW-0285">Flavoprotein</keyword>
<dbReference type="GO" id="GO:0008694">
    <property type="term" value="F:4-hydroxy-3-polyprenylbenzoate decarboxylase activity"/>
    <property type="evidence" value="ECO:0007669"/>
    <property type="project" value="UniProtKB-EC"/>
</dbReference>
<comment type="catalytic activity">
    <reaction evidence="5">
        <text>dimethylallyl phosphate + FMNH2 = prenylated FMNH2 + phosphate</text>
        <dbReference type="Rhea" id="RHEA:37743"/>
        <dbReference type="ChEBI" id="CHEBI:43474"/>
        <dbReference type="ChEBI" id="CHEBI:57618"/>
        <dbReference type="ChEBI" id="CHEBI:87467"/>
        <dbReference type="ChEBI" id="CHEBI:88052"/>
        <dbReference type="EC" id="2.5.1.129"/>
    </reaction>
</comment>
<feature type="binding site" evidence="5">
    <location>
        <position position="121"/>
    </location>
    <ligand>
        <name>FMN</name>
        <dbReference type="ChEBI" id="CHEBI:58210"/>
    </ligand>
</feature>
<evidence type="ECO:0000256" key="4">
    <source>
        <dbReference type="ARBA" id="ARBA00022679"/>
    </source>
</evidence>
<organism evidence="7 8">
    <name type="scientific">Alicyclobacillus cycloheptanicus</name>
    <dbReference type="NCBI Taxonomy" id="1457"/>
    <lineage>
        <taxon>Bacteria</taxon>
        <taxon>Bacillati</taxon>
        <taxon>Bacillota</taxon>
        <taxon>Bacilli</taxon>
        <taxon>Bacillales</taxon>
        <taxon>Alicyclobacillaceae</taxon>
        <taxon>Alicyclobacillus</taxon>
    </lineage>
</organism>
<dbReference type="PANTHER" id="PTHR43374:SF1">
    <property type="entry name" value="FLAVIN PRENYLTRANSFERASE PAD1, MITOCHONDRIAL"/>
    <property type="match status" value="1"/>
</dbReference>
<keyword evidence="8" id="KW-1185">Reference proteome</keyword>
<dbReference type="RefSeq" id="WP_274454841.1">
    <property type="nucleotide sequence ID" value="NZ_CP067097.1"/>
</dbReference>
<gene>
    <name evidence="5" type="primary">ubiX</name>
    <name evidence="7" type="ORF">J2S03_000868</name>
</gene>
<dbReference type="HAMAP" id="MF_01984">
    <property type="entry name" value="ubiX_pad"/>
    <property type="match status" value="1"/>
</dbReference>
<evidence type="ECO:0000313" key="7">
    <source>
        <dbReference type="EMBL" id="MDQ0189052.1"/>
    </source>
</evidence>
<evidence type="ECO:0000256" key="3">
    <source>
        <dbReference type="ARBA" id="ARBA00022643"/>
    </source>
</evidence>
<evidence type="ECO:0000256" key="2">
    <source>
        <dbReference type="ARBA" id="ARBA00022630"/>
    </source>
</evidence>
<dbReference type="NCBIfam" id="TIGR00421">
    <property type="entry name" value="ubiX_pad"/>
    <property type="match status" value="1"/>
</dbReference>
<dbReference type="Gene3D" id="3.40.50.1950">
    <property type="entry name" value="Flavin prenyltransferase-like"/>
    <property type="match status" value="1"/>
</dbReference>
<dbReference type="EMBL" id="JAUSTP010000004">
    <property type="protein sequence ID" value="MDQ0189052.1"/>
    <property type="molecule type" value="Genomic_DNA"/>
</dbReference>
<dbReference type="InterPro" id="IPR003382">
    <property type="entry name" value="Flavoprotein"/>
</dbReference>
<dbReference type="InterPro" id="IPR036551">
    <property type="entry name" value="Flavin_trans-like"/>
</dbReference>
<dbReference type="Pfam" id="PF02441">
    <property type="entry name" value="Flavoprotein"/>
    <property type="match status" value="1"/>
</dbReference>
<feature type="binding site" evidence="5">
    <location>
        <position position="167"/>
    </location>
    <ligand>
        <name>dimethylallyl phosphate</name>
        <dbReference type="ChEBI" id="CHEBI:88052"/>
    </ligand>
</feature>
<comment type="caution">
    <text evidence="5">Lacks conserved residue(s) required for the propagation of feature annotation.</text>
</comment>
<name>A0ABT9XFI1_9BACL</name>
<comment type="caution">
    <text evidence="7">The sequence shown here is derived from an EMBL/GenBank/DDBJ whole genome shotgun (WGS) entry which is preliminary data.</text>
</comment>
<dbReference type="SUPFAM" id="SSF52507">
    <property type="entry name" value="Homo-oligomeric flavin-containing Cys decarboxylases, HFCD"/>
    <property type="match status" value="1"/>
</dbReference>
<evidence type="ECO:0000256" key="1">
    <source>
        <dbReference type="ARBA" id="ARBA00022602"/>
    </source>
</evidence>
<reference evidence="7 8" key="1">
    <citation type="submission" date="2023-07" db="EMBL/GenBank/DDBJ databases">
        <title>Genomic Encyclopedia of Type Strains, Phase IV (KMG-IV): sequencing the most valuable type-strain genomes for metagenomic binning, comparative biology and taxonomic classification.</title>
        <authorList>
            <person name="Goeker M."/>
        </authorList>
    </citation>
    <scope>NUCLEOTIDE SEQUENCE [LARGE SCALE GENOMIC DNA]</scope>
    <source>
        <strain evidence="7 8">DSM 4006</strain>
    </source>
</reference>
<comment type="similarity">
    <text evidence="5">Belongs to the UbiX/PAD1 family.</text>
</comment>
<feature type="binding site" evidence="5">
    <location>
        <position position="35"/>
    </location>
    <ligand>
        <name>FMN</name>
        <dbReference type="ChEBI" id="CHEBI:58210"/>
    </ligand>
</feature>
<dbReference type="PANTHER" id="PTHR43374">
    <property type="entry name" value="FLAVIN PRENYLTRANSFERASE"/>
    <property type="match status" value="1"/>
</dbReference>
<evidence type="ECO:0000259" key="6">
    <source>
        <dbReference type="Pfam" id="PF02441"/>
    </source>
</evidence>
<comment type="function">
    <text evidence="5">Flavin prenyltransferase that catalyzes the synthesis of the prenylated FMN cofactor (prenyl-FMN) for 4-hydroxy-3-polyprenylbenzoic acid decarboxylase UbiD. The prenyltransferase is metal-independent and links a dimethylallyl moiety from dimethylallyl monophosphate (DMAP) to the flavin N5 and C6 atoms of FMN.</text>
</comment>
<keyword evidence="1 5" id="KW-0637">Prenyltransferase</keyword>
<dbReference type="NCBIfam" id="NF004685">
    <property type="entry name" value="PRK06029.1"/>
    <property type="match status" value="1"/>
</dbReference>